<name>A0A413TMH3_9FIRM</name>
<proteinExistence type="predicted"/>
<sequence>MINMIMNFPFRQTTIEISAILRNLITVIFCYQISHKPLKILSLWQVSFPLYIPLCYIVPSVFTDSGKGKSKENKIILHSITQIETDMVN</sequence>
<evidence type="ECO:0000313" key="2">
    <source>
        <dbReference type="Proteomes" id="UP000283492"/>
    </source>
</evidence>
<accession>A0A413TMH3</accession>
<evidence type="ECO:0000313" key="1">
    <source>
        <dbReference type="EMBL" id="RHA86113.1"/>
    </source>
</evidence>
<protein>
    <submittedName>
        <fullName evidence="1">Uncharacterized protein</fullName>
    </submittedName>
</protein>
<comment type="caution">
    <text evidence="1">The sequence shown here is derived from an EMBL/GenBank/DDBJ whole genome shotgun (WGS) entry which is preliminary data.</text>
</comment>
<organism evidence="1 2">
    <name type="scientific">Roseburia inulinivorans</name>
    <dbReference type="NCBI Taxonomy" id="360807"/>
    <lineage>
        <taxon>Bacteria</taxon>
        <taxon>Bacillati</taxon>
        <taxon>Bacillota</taxon>
        <taxon>Clostridia</taxon>
        <taxon>Lachnospirales</taxon>
        <taxon>Lachnospiraceae</taxon>
        <taxon>Roseburia</taxon>
    </lineage>
</organism>
<dbReference type="Proteomes" id="UP000283492">
    <property type="component" value="Unassembled WGS sequence"/>
</dbReference>
<dbReference type="AlphaFoldDB" id="A0A413TMH3"/>
<reference evidence="1 2" key="1">
    <citation type="submission" date="2018-08" db="EMBL/GenBank/DDBJ databases">
        <title>A genome reference for cultivated species of the human gut microbiota.</title>
        <authorList>
            <person name="Zou Y."/>
            <person name="Xue W."/>
            <person name="Luo G."/>
        </authorList>
    </citation>
    <scope>NUCLEOTIDE SEQUENCE [LARGE SCALE GENOMIC DNA]</scope>
    <source>
        <strain evidence="1 2">AM42-1AC</strain>
    </source>
</reference>
<dbReference type="EMBL" id="QSFX01000026">
    <property type="protein sequence ID" value="RHA86113.1"/>
    <property type="molecule type" value="Genomic_DNA"/>
</dbReference>
<gene>
    <name evidence="1" type="ORF">DW914_13130</name>
</gene>